<keyword evidence="1" id="KW-1133">Transmembrane helix</keyword>
<keyword evidence="3" id="KW-1185">Reference proteome</keyword>
<evidence type="ECO:0000313" key="3">
    <source>
        <dbReference type="Proteomes" id="UP001497600"/>
    </source>
</evidence>
<reference evidence="2 3" key="1">
    <citation type="submission" date="2024-01" db="EMBL/GenBank/DDBJ databases">
        <authorList>
            <consortium name="Genoscope - CEA"/>
            <person name="William W."/>
        </authorList>
    </citation>
    <scope>NUCLEOTIDE SEQUENCE [LARGE SCALE GENOMIC DNA]</scope>
    <source>
        <strain evidence="2 3">29B2s-10</strain>
    </source>
</reference>
<comment type="caution">
    <text evidence="1">Lacks conserved residue(s) required for the propagation of feature annotation.</text>
</comment>
<keyword evidence="1" id="KW-0812">Transmembrane</keyword>
<dbReference type="Proteomes" id="UP001497600">
    <property type="component" value="Chromosome F"/>
</dbReference>
<protein>
    <recommendedName>
        <fullName evidence="1">Protein YOP1</fullName>
    </recommendedName>
</protein>
<dbReference type="InterPro" id="IPR004345">
    <property type="entry name" value="TB2_DP1_HVA22"/>
</dbReference>
<dbReference type="PANTHER" id="PTHR12300:SF177">
    <property type="entry name" value="PROTEIN YOP1"/>
    <property type="match status" value="1"/>
</dbReference>
<keyword evidence="1" id="KW-0472">Membrane</keyword>
<feature type="transmembrane region" description="Helical" evidence="1">
    <location>
        <begin position="109"/>
        <end position="126"/>
    </location>
</feature>
<dbReference type="Pfam" id="PF03134">
    <property type="entry name" value="TB2_DP1_HVA22"/>
    <property type="match status" value="1"/>
</dbReference>
<dbReference type="PANTHER" id="PTHR12300">
    <property type="entry name" value="HVA22-LIKE PROTEINS"/>
    <property type="match status" value="1"/>
</dbReference>
<evidence type="ECO:0000256" key="1">
    <source>
        <dbReference type="RuleBase" id="RU362006"/>
    </source>
</evidence>
<comment type="similarity">
    <text evidence="1">Belongs to the DP1 family.</text>
</comment>
<organism evidence="2 3">
    <name type="scientific">[Candida] anglica</name>
    <dbReference type="NCBI Taxonomy" id="148631"/>
    <lineage>
        <taxon>Eukaryota</taxon>
        <taxon>Fungi</taxon>
        <taxon>Dikarya</taxon>
        <taxon>Ascomycota</taxon>
        <taxon>Saccharomycotina</taxon>
        <taxon>Pichiomycetes</taxon>
        <taxon>Debaryomycetaceae</taxon>
        <taxon>Kurtzmaniella</taxon>
    </lineage>
</organism>
<proteinExistence type="inferred from homology"/>
<dbReference type="EMBL" id="OZ004258">
    <property type="protein sequence ID" value="CAK7911537.1"/>
    <property type="molecule type" value="Genomic_DNA"/>
</dbReference>
<evidence type="ECO:0000313" key="2">
    <source>
        <dbReference type="EMBL" id="CAK7911537.1"/>
    </source>
</evidence>
<comment type="subcellular location">
    <subcellularLocation>
        <location evidence="1">Membrane</location>
        <topology evidence="1">Multi-pass membrane protein</topology>
    </subcellularLocation>
</comment>
<name>A0ABP0EIW9_9ASCO</name>
<accession>A0ABP0EIW9</accession>
<sequence length="291" mass="32929">MIGLFSLISTGISTIYPIFASFRSFENYQKSASAVSSGNLNIGGIQVPIVSLLRRATTTSTDPSDPLFHQEELLQSRLLSTQKWLVYWIVYAAYSIVESVLFLKYTVPLYSLWKCIFFAWLIYPIFTSPEDISTTNISKDWMSFSERGCGLCYYQYLKPWLEGEVSLLNSYDLNKLSGHISENVKLIFGFFTMFLSKITNSNSGDTSSNLSSLTSKIVENGGSFLHLSQYFPQAGPSVNPIETSATSTSIHTSTTELEDEYDMIDRPIDDTLKSRNKPEVHENMHKKGWIW</sequence>
<feature type="transmembrane region" description="Helical" evidence="1">
    <location>
        <begin position="84"/>
        <end position="103"/>
    </location>
</feature>
<gene>
    <name evidence="2" type="ORF">CAAN4_F02894</name>
</gene>